<reference evidence="4" key="1">
    <citation type="submission" date="2016-10" db="EMBL/GenBank/DDBJ databases">
        <authorList>
            <person name="Varghese N."/>
            <person name="Submissions S."/>
        </authorList>
    </citation>
    <scope>NUCLEOTIDE SEQUENCE [LARGE SCALE GENOMIC DNA]</scope>
    <source>
        <strain evidence="4">IBRC-M 10043</strain>
    </source>
</reference>
<name>A0A1H8DB39_9EURY</name>
<keyword evidence="4" id="KW-1185">Reference proteome</keyword>
<proteinExistence type="predicted"/>
<accession>A0A1H8DB39</accession>
<dbReference type="EMBL" id="FOCX01000001">
    <property type="protein sequence ID" value="SEN04345.1"/>
    <property type="molecule type" value="Genomic_DNA"/>
</dbReference>
<evidence type="ECO:0000313" key="4">
    <source>
        <dbReference type="Proteomes" id="UP000198775"/>
    </source>
</evidence>
<feature type="transmembrane region" description="Helical" evidence="2">
    <location>
        <begin position="60"/>
        <end position="78"/>
    </location>
</feature>
<keyword evidence="2" id="KW-1133">Transmembrane helix</keyword>
<protein>
    <submittedName>
        <fullName evidence="3">Uncharacterized protein</fullName>
    </submittedName>
</protein>
<keyword evidence="2" id="KW-0812">Transmembrane</keyword>
<evidence type="ECO:0000313" key="3">
    <source>
        <dbReference type="EMBL" id="SEN04345.1"/>
    </source>
</evidence>
<gene>
    <name evidence="3" type="ORF">SAMN05216388_1001231</name>
</gene>
<organism evidence="3 4">
    <name type="scientific">Halorientalis persicus</name>
    <dbReference type="NCBI Taxonomy" id="1367881"/>
    <lineage>
        <taxon>Archaea</taxon>
        <taxon>Methanobacteriati</taxon>
        <taxon>Methanobacteriota</taxon>
        <taxon>Stenosarchaea group</taxon>
        <taxon>Halobacteria</taxon>
        <taxon>Halobacteriales</taxon>
        <taxon>Haloarculaceae</taxon>
        <taxon>Halorientalis</taxon>
    </lineage>
</organism>
<evidence type="ECO:0000256" key="2">
    <source>
        <dbReference type="SAM" id="Phobius"/>
    </source>
</evidence>
<keyword evidence="2" id="KW-0472">Membrane</keyword>
<feature type="region of interest" description="Disordered" evidence="1">
    <location>
        <begin position="17"/>
        <end position="38"/>
    </location>
</feature>
<evidence type="ECO:0000256" key="1">
    <source>
        <dbReference type="SAM" id="MobiDB-lite"/>
    </source>
</evidence>
<sequence>MQGGGYNPGLGYGLTTTATSATTTGGSSPPEQPLAVAGDKSDMSHLDSFFASSGWTRVDVLVVAAGMQIALWLVLLYLEVTEE</sequence>
<feature type="compositionally biased region" description="Low complexity" evidence="1">
    <location>
        <begin position="17"/>
        <end position="28"/>
    </location>
</feature>
<dbReference type="Proteomes" id="UP000198775">
    <property type="component" value="Unassembled WGS sequence"/>
</dbReference>
<dbReference type="AlphaFoldDB" id="A0A1H8DB39"/>